<name>A0ABX6VJX1_9GAMM</name>
<evidence type="ECO:0008006" key="3">
    <source>
        <dbReference type="Google" id="ProtNLM"/>
    </source>
</evidence>
<dbReference type="EMBL" id="CP045503">
    <property type="protein sequence ID" value="QPG60294.1"/>
    <property type="molecule type" value="Genomic_DNA"/>
</dbReference>
<proteinExistence type="predicted"/>
<sequence length="417" mass="47788">MARQDVGFDCLHANQALNEIAEAYVKLVLAVGSHDPFYVDAYYGPEIWRSECELFSLVSLQKTAEFQLKKLMLLKLTAADPKLISRQVFLQKQLASVVYYLKHLQGNKGSFDVESEGLYDTQSQKFGLESFESVHNEIDKLIPGKGSLAERFEHFRASFVVPQSKIPAVFEAAVDKARALTGAHIELPDDESFSIEFVNDKIWTAYNWYQGNYSSLIQLNQDQPLYIERCMELASHEGYPGHHVFNLLQERDLVRCEQWIEYAVYPLYSPISFLSEGSANYGLSLIMSAQEVIDFERDHLMPLAGIEGDIEKYHQVLACYKKLVYLDNLVCEQLTDGKISEEDAQGLLIKYGLYTSSRAQQRVKFYLSNRAYVINYNHGEDSVARWVEKDGETTKSEQWKRFEALLKRPLSASQFKL</sequence>
<evidence type="ECO:0000313" key="1">
    <source>
        <dbReference type="EMBL" id="QPG60294.1"/>
    </source>
</evidence>
<organism evidence="1 2">
    <name type="scientific">Shewanella eurypsychrophilus</name>
    <dbReference type="NCBI Taxonomy" id="2593656"/>
    <lineage>
        <taxon>Bacteria</taxon>
        <taxon>Pseudomonadati</taxon>
        <taxon>Pseudomonadota</taxon>
        <taxon>Gammaproteobacteria</taxon>
        <taxon>Alteromonadales</taxon>
        <taxon>Shewanellaceae</taxon>
        <taxon>Shewanella</taxon>
    </lineage>
</organism>
<accession>A0ABX6VJX1</accession>
<evidence type="ECO:0000313" key="2">
    <source>
        <dbReference type="Proteomes" id="UP000316416"/>
    </source>
</evidence>
<keyword evidence="2" id="KW-1185">Reference proteome</keyword>
<protein>
    <recommendedName>
        <fullName evidence="3">DUF885 domain-containing protein</fullName>
    </recommendedName>
</protein>
<gene>
    <name evidence="1" type="ORF">FM038_001320</name>
</gene>
<dbReference type="Proteomes" id="UP000316416">
    <property type="component" value="Chromosome"/>
</dbReference>
<reference evidence="1" key="1">
    <citation type="submission" date="2021-07" db="EMBL/GenBank/DDBJ databases">
        <title>Shewanella sp. YLB-07 whole genome sequence.</title>
        <authorList>
            <person name="Yu L."/>
        </authorList>
    </citation>
    <scope>NUCLEOTIDE SEQUENCE</scope>
    <source>
        <strain evidence="1">YLB-08</strain>
    </source>
</reference>